<dbReference type="OrthoDB" id="3643498at2759"/>
<gene>
    <name evidence="3" type="ORF">CLAFUR5_05007</name>
</gene>
<dbReference type="Proteomes" id="UP000756132">
    <property type="component" value="Chromosome 4"/>
</dbReference>
<name>A0A9Q8LE36_PASFU</name>
<feature type="compositionally biased region" description="Low complexity" evidence="1">
    <location>
        <begin position="258"/>
        <end position="269"/>
    </location>
</feature>
<feature type="region of interest" description="Disordered" evidence="1">
    <location>
        <begin position="230"/>
        <end position="269"/>
    </location>
</feature>
<feature type="compositionally biased region" description="Basic and acidic residues" evidence="1">
    <location>
        <begin position="231"/>
        <end position="253"/>
    </location>
</feature>
<protein>
    <recommendedName>
        <fullName evidence="2">F-box domain-containing protein</fullName>
    </recommendedName>
</protein>
<evidence type="ECO:0000256" key="1">
    <source>
        <dbReference type="SAM" id="MobiDB-lite"/>
    </source>
</evidence>
<dbReference type="InterPro" id="IPR036047">
    <property type="entry name" value="F-box-like_dom_sf"/>
</dbReference>
<evidence type="ECO:0000313" key="3">
    <source>
        <dbReference type="EMBL" id="UJO15702.1"/>
    </source>
</evidence>
<evidence type="ECO:0000313" key="4">
    <source>
        <dbReference type="Proteomes" id="UP000756132"/>
    </source>
</evidence>
<dbReference type="OMA" id="KEATWPL"/>
<dbReference type="AlphaFoldDB" id="A0A9Q8LE36"/>
<reference evidence="3" key="2">
    <citation type="journal article" date="2022" name="Microb. Genom.">
        <title>A chromosome-scale genome assembly of the tomato pathogen Cladosporium fulvum reveals a compartmentalized genome architecture and the presence of a dispensable chromosome.</title>
        <authorList>
            <person name="Zaccaron A.Z."/>
            <person name="Chen L.H."/>
            <person name="Samaras A."/>
            <person name="Stergiopoulos I."/>
        </authorList>
    </citation>
    <scope>NUCLEOTIDE SEQUENCE</scope>
    <source>
        <strain evidence="3">Race5_Kim</strain>
    </source>
</reference>
<dbReference type="GeneID" id="71984885"/>
<dbReference type="Gene3D" id="1.20.1280.50">
    <property type="match status" value="1"/>
</dbReference>
<dbReference type="Pfam" id="PF00646">
    <property type="entry name" value="F-box"/>
    <property type="match status" value="1"/>
</dbReference>
<sequence length="269" mass="30907">MRLESQPQMSLTCYAMLHNATILGKIFTHLPMHEILTSTQRVCRLWRNVVRDTDKIQKALFFRPMMDKALVYTPNEKGTSWFGRVGRSAEIFEHPLVSRTDTSLRKYYNKTIGGREDASWRKMLISQPPVRCCVVSKWNKGEMDEKFIVARGSGVTLGEIVEAFQQDNIFYMTIQGYQMWQPIWWTKEATWPLLEIGTKGVRRGKWREAKAEDDLVELGKESLVAANRSRVSADRKLTERYQAKKAADAERMKGRGSFGSSRKSGGSVE</sequence>
<dbReference type="EMBL" id="CP090166">
    <property type="protein sequence ID" value="UJO15702.1"/>
    <property type="molecule type" value="Genomic_DNA"/>
</dbReference>
<dbReference type="KEGG" id="ffu:CLAFUR5_05007"/>
<evidence type="ECO:0000259" key="2">
    <source>
        <dbReference type="Pfam" id="PF00646"/>
    </source>
</evidence>
<organism evidence="3 4">
    <name type="scientific">Passalora fulva</name>
    <name type="common">Tomato leaf mold</name>
    <name type="synonym">Cladosporium fulvum</name>
    <dbReference type="NCBI Taxonomy" id="5499"/>
    <lineage>
        <taxon>Eukaryota</taxon>
        <taxon>Fungi</taxon>
        <taxon>Dikarya</taxon>
        <taxon>Ascomycota</taxon>
        <taxon>Pezizomycotina</taxon>
        <taxon>Dothideomycetes</taxon>
        <taxon>Dothideomycetidae</taxon>
        <taxon>Mycosphaerellales</taxon>
        <taxon>Mycosphaerellaceae</taxon>
        <taxon>Fulvia</taxon>
    </lineage>
</organism>
<accession>A0A9Q8LE36</accession>
<feature type="domain" description="F-box" evidence="2">
    <location>
        <begin position="22"/>
        <end position="54"/>
    </location>
</feature>
<keyword evidence="4" id="KW-1185">Reference proteome</keyword>
<dbReference type="InterPro" id="IPR001810">
    <property type="entry name" value="F-box_dom"/>
</dbReference>
<dbReference type="RefSeq" id="XP_047760068.1">
    <property type="nucleotide sequence ID" value="XM_047904155.1"/>
</dbReference>
<dbReference type="SUPFAM" id="SSF81383">
    <property type="entry name" value="F-box domain"/>
    <property type="match status" value="1"/>
</dbReference>
<proteinExistence type="predicted"/>
<reference evidence="3" key="1">
    <citation type="submission" date="2021-12" db="EMBL/GenBank/DDBJ databases">
        <authorList>
            <person name="Zaccaron A."/>
            <person name="Stergiopoulos I."/>
        </authorList>
    </citation>
    <scope>NUCLEOTIDE SEQUENCE</scope>
    <source>
        <strain evidence="3">Race5_Kim</strain>
    </source>
</reference>